<feature type="compositionally biased region" description="Basic and acidic residues" evidence="1">
    <location>
        <begin position="63"/>
        <end position="94"/>
    </location>
</feature>
<sequence length="163" mass="18758">MQIRTFTVFLISSLFIVIEAAQPRVPHLKGELNSTGAEHHEGEHGNHQEYDPHRRHPHTVKKRSNEDKHSDENEMKFNEIGHHKRNAEDPHHEENEEYAVEEEEESPDAEHSEGGKENEIEEREKRVSRAGSSHKPRISNKNKGNSQVGQSQDETPSQPEIDI</sequence>
<comment type="caution">
    <text evidence="3">The sequence shown here is derived from an EMBL/GenBank/DDBJ whole genome shotgun (WGS) entry which is preliminary data.</text>
</comment>
<reference evidence="3 4" key="1">
    <citation type="journal article" date="2017" name="Curr. Biol.">
        <title>Genome architecture and evolution of a unichromosomal asexual nematode.</title>
        <authorList>
            <person name="Fradin H."/>
            <person name="Zegar C."/>
            <person name="Gutwein M."/>
            <person name="Lucas J."/>
            <person name="Kovtun M."/>
            <person name="Corcoran D."/>
            <person name="Baugh L.R."/>
            <person name="Kiontke K."/>
            <person name="Gunsalus K."/>
            <person name="Fitch D.H."/>
            <person name="Piano F."/>
        </authorList>
    </citation>
    <scope>NUCLEOTIDE SEQUENCE [LARGE SCALE GENOMIC DNA]</scope>
    <source>
        <strain evidence="3">PF1309</strain>
    </source>
</reference>
<dbReference type="OrthoDB" id="5857509at2759"/>
<keyword evidence="4" id="KW-1185">Reference proteome</keyword>
<feature type="compositionally biased region" description="Basic and acidic residues" evidence="1">
    <location>
        <begin position="108"/>
        <end position="127"/>
    </location>
</feature>
<feature type="compositionally biased region" description="Basic and acidic residues" evidence="1">
    <location>
        <begin position="37"/>
        <end position="52"/>
    </location>
</feature>
<protein>
    <submittedName>
        <fullName evidence="3">Uncharacterized protein</fullName>
    </submittedName>
</protein>
<feature type="chain" id="PRO_5012697247" evidence="2">
    <location>
        <begin position="21"/>
        <end position="163"/>
    </location>
</feature>
<evidence type="ECO:0000256" key="2">
    <source>
        <dbReference type="SAM" id="SignalP"/>
    </source>
</evidence>
<name>A0A2A2LXS4_9BILA</name>
<feature type="compositionally biased region" description="Basic residues" evidence="1">
    <location>
        <begin position="53"/>
        <end position="62"/>
    </location>
</feature>
<evidence type="ECO:0000256" key="1">
    <source>
        <dbReference type="SAM" id="MobiDB-lite"/>
    </source>
</evidence>
<gene>
    <name evidence="3" type="ORF">WR25_01249</name>
</gene>
<dbReference type="AlphaFoldDB" id="A0A2A2LXS4"/>
<feature type="compositionally biased region" description="Basic residues" evidence="1">
    <location>
        <begin position="128"/>
        <end position="140"/>
    </location>
</feature>
<organism evidence="3 4">
    <name type="scientific">Diploscapter pachys</name>
    <dbReference type="NCBI Taxonomy" id="2018661"/>
    <lineage>
        <taxon>Eukaryota</taxon>
        <taxon>Metazoa</taxon>
        <taxon>Ecdysozoa</taxon>
        <taxon>Nematoda</taxon>
        <taxon>Chromadorea</taxon>
        <taxon>Rhabditida</taxon>
        <taxon>Rhabditina</taxon>
        <taxon>Rhabditomorpha</taxon>
        <taxon>Rhabditoidea</taxon>
        <taxon>Rhabditidae</taxon>
        <taxon>Diploscapter</taxon>
    </lineage>
</organism>
<dbReference type="Proteomes" id="UP000218231">
    <property type="component" value="Unassembled WGS sequence"/>
</dbReference>
<evidence type="ECO:0000313" key="4">
    <source>
        <dbReference type="Proteomes" id="UP000218231"/>
    </source>
</evidence>
<dbReference type="EMBL" id="LIAE01006337">
    <property type="protein sequence ID" value="PAV91032.1"/>
    <property type="molecule type" value="Genomic_DNA"/>
</dbReference>
<evidence type="ECO:0000313" key="3">
    <source>
        <dbReference type="EMBL" id="PAV91032.1"/>
    </source>
</evidence>
<feature type="compositionally biased region" description="Polar residues" evidence="1">
    <location>
        <begin position="141"/>
        <end position="163"/>
    </location>
</feature>
<accession>A0A2A2LXS4</accession>
<feature type="compositionally biased region" description="Acidic residues" evidence="1">
    <location>
        <begin position="95"/>
        <end position="107"/>
    </location>
</feature>
<keyword evidence="2" id="KW-0732">Signal</keyword>
<proteinExistence type="predicted"/>
<feature type="signal peptide" evidence="2">
    <location>
        <begin position="1"/>
        <end position="20"/>
    </location>
</feature>
<feature type="region of interest" description="Disordered" evidence="1">
    <location>
        <begin position="29"/>
        <end position="163"/>
    </location>
</feature>